<comment type="caution">
    <text evidence="1">The sequence shown here is derived from an EMBL/GenBank/DDBJ whole genome shotgun (WGS) entry which is preliminary data.</text>
</comment>
<reference evidence="1" key="1">
    <citation type="submission" date="2022-07" db="EMBL/GenBank/DDBJ databases">
        <title>Phylogenomic reconstructions and comparative analyses of Kickxellomycotina fungi.</title>
        <authorList>
            <person name="Reynolds N.K."/>
            <person name="Stajich J.E."/>
            <person name="Barry K."/>
            <person name="Grigoriev I.V."/>
            <person name="Crous P."/>
            <person name="Smith M.E."/>
        </authorList>
    </citation>
    <scope>NUCLEOTIDE SEQUENCE</scope>
    <source>
        <strain evidence="1">CBS 102833</strain>
    </source>
</reference>
<dbReference type="EMBL" id="JANBUP010004416">
    <property type="protein sequence ID" value="KAJ2794098.1"/>
    <property type="molecule type" value="Genomic_DNA"/>
</dbReference>
<protein>
    <submittedName>
        <fullName evidence="1">FKBP12-associated protein</fullName>
    </submittedName>
</protein>
<evidence type="ECO:0000313" key="1">
    <source>
        <dbReference type="EMBL" id="KAJ2794098.1"/>
    </source>
</evidence>
<name>A0ACC1KS65_9FUNG</name>
<dbReference type="Proteomes" id="UP001140096">
    <property type="component" value="Unassembled WGS sequence"/>
</dbReference>
<proteinExistence type="predicted"/>
<gene>
    <name evidence="1" type="primary">FAP1_2</name>
    <name evidence="1" type="ORF">H4S07_006853</name>
</gene>
<accession>A0ACC1KS65</accession>
<keyword evidence="2" id="KW-1185">Reference proteome</keyword>
<sequence>RPCGSTTGSVVPATLAIPCDDVCLIAQRNRRLALAFNLPERAEAPLAGLVRATYPEELLDFTRTNTSWVRGIENLVATFIADTRRTTLRFVSMRHPLREFLHALAPFYGCASRSVDYEPNRSVCWDRSPNATIPSIILSSAIRYTHAPQIVCSLRPNDTNDLADDDVESDDGLADRKRQTIDYITIRDLRHGLTADELGATIRKLFPGAPFTTRWKDEDLVEVYCMDSATKHEHLPKWLSVLKKKLPLLGVAGLVTGQAVTPTPPPAPLSLSAAVSARVRRDSSSKQPTPAKTPVKEPETPEAWDDESVPDNWESLNLSD</sequence>
<evidence type="ECO:0000313" key="2">
    <source>
        <dbReference type="Proteomes" id="UP001140096"/>
    </source>
</evidence>
<organism evidence="1 2">
    <name type="scientific">Coemansia furcata</name>
    <dbReference type="NCBI Taxonomy" id="417177"/>
    <lineage>
        <taxon>Eukaryota</taxon>
        <taxon>Fungi</taxon>
        <taxon>Fungi incertae sedis</taxon>
        <taxon>Zoopagomycota</taxon>
        <taxon>Kickxellomycotina</taxon>
        <taxon>Kickxellomycetes</taxon>
        <taxon>Kickxellales</taxon>
        <taxon>Kickxellaceae</taxon>
        <taxon>Coemansia</taxon>
    </lineage>
</organism>
<feature type="non-terminal residue" evidence="1">
    <location>
        <position position="1"/>
    </location>
</feature>